<dbReference type="Gene3D" id="3.20.20.370">
    <property type="entry name" value="Glycoside hydrolase/deacetylase"/>
    <property type="match status" value="1"/>
</dbReference>
<proteinExistence type="predicted"/>
<dbReference type="PANTHER" id="PTHR30105">
    <property type="entry name" value="UNCHARACTERIZED YIBQ-RELATED"/>
    <property type="match status" value="1"/>
</dbReference>
<feature type="compositionally biased region" description="Pro residues" evidence="1">
    <location>
        <begin position="429"/>
        <end position="445"/>
    </location>
</feature>
<dbReference type="Pfam" id="PF04748">
    <property type="entry name" value="Polysacc_deac_2"/>
    <property type="match status" value="1"/>
</dbReference>
<evidence type="ECO:0000313" key="3">
    <source>
        <dbReference type="Proteomes" id="UP000635278"/>
    </source>
</evidence>
<feature type="compositionally biased region" description="Low complexity" evidence="1">
    <location>
        <begin position="73"/>
        <end position="88"/>
    </location>
</feature>
<accession>A0ABX0JNQ3</accession>
<keyword evidence="3" id="KW-1185">Reference proteome</keyword>
<organism evidence="2 3">
    <name type="scientific">Acetobacter musti</name>
    <dbReference type="NCBI Taxonomy" id="864732"/>
    <lineage>
        <taxon>Bacteria</taxon>
        <taxon>Pseudomonadati</taxon>
        <taxon>Pseudomonadota</taxon>
        <taxon>Alphaproteobacteria</taxon>
        <taxon>Acetobacterales</taxon>
        <taxon>Acetobacteraceae</taxon>
        <taxon>Acetobacter</taxon>
    </lineage>
</organism>
<comment type="caution">
    <text evidence="2">The sequence shown here is derived from an EMBL/GenBank/DDBJ whole genome shotgun (WGS) entry which is preliminary data.</text>
</comment>
<gene>
    <name evidence="2" type="ORF">GOB93_06195</name>
</gene>
<protein>
    <recommendedName>
        <fullName evidence="4">Divergent polysaccharide deacetylase family protein</fullName>
    </recommendedName>
</protein>
<feature type="region of interest" description="Disordered" evidence="1">
    <location>
        <begin position="57"/>
        <end position="128"/>
    </location>
</feature>
<evidence type="ECO:0000313" key="2">
    <source>
        <dbReference type="EMBL" id="NHN84235.1"/>
    </source>
</evidence>
<sequence>MPVSGVSRLPAASFWRRLPPSGRLFFKFWGGVSVVALLAAISLQELSALHRSAMPAARPHGVTAEKASGPGNASPESVPAAPEAPASVRQEAADTSSAAAPGMPLPPGVHAIPAPLPDLLEDAPGEPGHSLPKIGADGALPRRVYAATVPAVPPGNARVAILLDGFGLSEDLSRVALQSLPWTISFAIPAYAPARQTLMDGARQSGHEIFLSLPMEPSTAPLDDEGPRALGYDHTPTADKQNLDWALSRFSGYVGATNAFSGLDGDAYAQSPDFRMVSKELDARGLRYLNATPGTSWVGPVVGGNAAITLDTDADSSGVDGQLAHLVEMAKGSGQAIAVAGPMRPVLLQRLAEWSRGLGDKGVTLVPVSALCDNPAPAHIPSGSVHQDRPEAAAHEAGSVRSPLTSSPPAPVTVGEPAIGPSAVTATPLPAPVAPSGPAAPKPGR</sequence>
<dbReference type="EMBL" id="WOTB01000006">
    <property type="protein sequence ID" value="NHN84235.1"/>
    <property type="molecule type" value="Genomic_DNA"/>
</dbReference>
<dbReference type="InterPro" id="IPR006837">
    <property type="entry name" value="Divergent_DAC"/>
</dbReference>
<evidence type="ECO:0000256" key="1">
    <source>
        <dbReference type="SAM" id="MobiDB-lite"/>
    </source>
</evidence>
<dbReference type="PANTHER" id="PTHR30105:SF2">
    <property type="entry name" value="DIVERGENT POLYSACCHARIDE DEACETYLASE SUPERFAMILY"/>
    <property type="match status" value="1"/>
</dbReference>
<feature type="region of interest" description="Disordered" evidence="1">
    <location>
        <begin position="379"/>
        <end position="445"/>
    </location>
</feature>
<dbReference type="SUPFAM" id="SSF88713">
    <property type="entry name" value="Glycoside hydrolase/deacetylase"/>
    <property type="match status" value="1"/>
</dbReference>
<reference evidence="2 3" key="1">
    <citation type="journal article" date="2020" name="Int. J. Syst. Evol. Microbiol.">
        <title>Novel acetic acid bacteria from cider fermentations: Acetobacter conturbans sp. nov. and Acetobacter fallax sp. nov.</title>
        <authorList>
            <person name="Sombolestani A.S."/>
            <person name="Cleenwerck I."/>
            <person name="Cnockaert M."/>
            <person name="Borremans W."/>
            <person name="Wieme A.D."/>
            <person name="De Vuyst L."/>
            <person name="Vandamme P."/>
        </authorList>
    </citation>
    <scope>NUCLEOTIDE SEQUENCE [LARGE SCALE GENOMIC DNA]</scope>
    <source>
        <strain evidence="2 3">LMG 30640</strain>
    </source>
</reference>
<dbReference type="InterPro" id="IPR011330">
    <property type="entry name" value="Glyco_hydro/deAcase_b/a-brl"/>
</dbReference>
<dbReference type="Proteomes" id="UP000635278">
    <property type="component" value="Unassembled WGS sequence"/>
</dbReference>
<dbReference type="CDD" id="cd10936">
    <property type="entry name" value="CE4_DAC2"/>
    <property type="match status" value="1"/>
</dbReference>
<name>A0ABX0JNQ3_9PROT</name>
<evidence type="ECO:0008006" key="4">
    <source>
        <dbReference type="Google" id="ProtNLM"/>
    </source>
</evidence>